<proteinExistence type="predicted"/>
<evidence type="ECO:0000313" key="2">
    <source>
        <dbReference type="EMBL" id="TWU49714.1"/>
    </source>
</evidence>
<reference evidence="2 3" key="1">
    <citation type="submission" date="2019-02" db="EMBL/GenBank/DDBJ databases">
        <title>Deep-cultivation of Planctomycetes and their phenomic and genomic characterization uncovers novel biology.</title>
        <authorList>
            <person name="Wiegand S."/>
            <person name="Jogler M."/>
            <person name="Boedeker C."/>
            <person name="Pinto D."/>
            <person name="Vollmers J."/>
            <person name="Rivas-Marin E."/>
            <person name="Kohn T."/>
            <person name="Peeters S.H."/>
            <person name="Heuer A."/>
            <person name="Rast P."/>
            <person name="Oberbeckmann S."/>
            <person name="Bunk B."/>
            <person name="Jeske O."/>
            <person name="Meyerdierks A."/>
            <person name="Storesund J.E."/>
            <person name="Kallscheuer N."/>
            <person name="Luecker S."/>
            <person name="Lage O.M."/>
            <person name="Pohl T."/>
            <person name="Merkel B.J."/>
            <person name="Hornburger P."/>
            <person name="Mueller R.-W."/>
            <person name="Bruemmer F."/>
            <person name="Labrenz M."/>
            <person name="Spormann A.M."/>
            <person name="Op Den Camp H."/>
            <person name="Overmann J."/>
            <person name="Amann R."/>
            <person name="Jetten M.S.M."/>
            <person name="Mascher T."/>
            <person name="Medema M.H."/>
            <person name="Devos D.P."/>
            <person name="Kaster A.-K."/>
            <person name="Ovreas L."/>
            <person name="Rohde M."/>
            <person name="Galperin M.Y."/>
            <person name="Jogler C."/>
        </authorList>
    </citation>
    <scope>NUCLEOTIDE SEQUENCE [LARGE SCALE GENOMIC DNA]</scope>
    <source>
        <strain evidence="2 3">Poly59</strain>
    </source>
</reference>
<feature type="chain" id="PRO_5023029512" evidence="1">
    <location>
        <begin position="26"/>
        <end position="213"/>
    </location>
</feature>
<evidence type="ECO:0000313" key="3">
    <source>
        <dbReference type="Proteomes" id="UP000317977"/>
    </source>
</evidence>
<organism evidence="2 3">
    <name type="scientific">Rubripirellula reticaptiva</name>
    <dbReference type="NCBI Taxonomy" id="2528013"/>
    <lineage>
        <taxon>Bacteria</taxon>
        <taxon>Pseudomonadati</taxon>
        <taxon>Planctomycetota</taxon>
        <taxon>Planctomycetia</taxon>
        <taxon>Pirellulales</taxon>
        <taxon>Pirellulaceae</taxon>
        <taxon>Rubripirellula</taxon>
    </lineage>
</organism>
<feature type="signal peptide" evidence="1">
    <location>
        <begin position="1"/>
        <end position="25"/>
    </location>
</feature>
<sequence precursor="true">MKNIKNISSAFALTIALATCSTSIAAEEATIEAIGQEVEAKLSLTDTFEQIRADVASAKTANPAMLARIDKLVSQIDAELATKPDNADQLNYLRERVLRLRGEISKSLGYDTELVNQIGGELMPTPMMGDVVPMDGQIISDQPLGCLDGSCGGSISGGGFSGGGGGGFSGGGGGGGIGGGGFGKLAAFGGIAAAIAIGASDDNDPGTPASPSN</sequence>
<comment type="caution">
    <text evidence="2">The sequence shown here is derived from an EMBL/GenBank/DDBJ whole genome shotgun (WGS) entry which is preliminary data.</text>
</comment>
<dbReference type="Proteomes" id="UP000317977">
    <property type="component" value="Unassembled WGS sequence"/>
</dbReference>
<dbReference type="RefSeq" id="WP_186776410.1">
    <property type="nucleotide sequence ID" value="NZ_SJPX01000004.1"/>
</dbReference>
<accession>A0A5C6EMX8</accession>
<dbReference type="EMBL" id="SJPX01000004">
    <property type="protein sequence ID" value="TWU49714.1"/>
    <property type="molecule type" value="Genomic_DNA"/>
</dbReference>
<keyword evidence="1" id="KW-0732">Signal</keyword>
<keyword evidence="3" id="KW-1185">Reference proteome</keyword>
<dbReference type="AlphaFoldDB" id="A0A5C6EMX8"/>
<name>A0A5C6EMX8_9BACT</name>
<gene>
    <name evidence="2" type="ORF">Poly59_43380</name>
</gene>
<evidence type="ECO:0000256" key="1">
    <source>
        <dbReference type="SAM" id="SignalP"/>
    </source>
</evidence>
<protein>
    <submittedName>
        <fullName evidence="2">Uncharacterized protein</fullName>
    </submittedName>
</protein>